<evidence type="ECO:0000313" key="3">
    <source>
        <dbReference type="EMBL" id="MFC1849672.1"/>
    </source>
</evidence>
<sequence>MEENWQLKIFQKSLKKRQRVSKIIPIIPDLGEKKCLELGCARGIIGYHLRQCGGKWVSVDTDLINLSAAQRLLRKGVMLANPFSLPFPDQAFDLIAVLDILEHLEDDENCINEIHRLLKPGGRLVVSAPTSGRLYLVNRIKNLIGLTPDVYGHVREGYDPDVLALRLKEKGYYIRRVETFTKFFTEFVEMLINFGYIYILRRKKAGPKRDGAISPSSEEELKQNIKVFKVYSLLFPFTWLFAQLDYILFFLKGYTILIQAEKK</sequence>
<keyword evidence="4" id="KW-1185">Reference proteome</keyword>
<dbReference type="InterPro" id="IPR013216">
    <property type="entry name" value="Methyltransf_11"/>
</dbReference>
<feature type="domain" description="Methyltransferase type 11" evidence="2">
    <location>
        <begin position="36"/>
        <end position="126"/>
    </location>
</feature>
<name>A0ABV6YTZ3_UNCC1</name>
<dbReference type="Proteomes" id="UP001594351">
    <property type="component" value="Unassembled WGS sequence"/>
</dbReference>
<dbReference type="EC" id="2.1.1.-" evidence="3"/>
<dbReference type="CDD" id="cd02440">
    <property type="entry name" value="AdoMet_MTases"/>
    <property type="match status" value="1"/>
</dbReference>
<reference evidence="3 4" key="1">
    <citation type="submission" date="2024-09" db="EMBL/GenBank/DDBJ databases">
        <title>Laminarin stimulates single cell rates of sulfate reduction while oxygen inhibits transcriptomic activity in coastal marine sediment.</title>
        <authorList>
            <person name="Lindsay M."/>
            <person name="Orcutt B."/>
            <person name="Emerson D."/>
            <person name="Stepanauskas R."/>
            <person name="D'Angelo T."/>
        </authorList>
    </citation>
    <scope>NUCLEOTIDE SEQUENCE [LARGE SCALE GENOMIC DNA]</scope>
    <source>
        <strain evidence="3">SAG AM-311-K15</strain>
    </source>
</reference>
<dbReference type="SUPFAM" id="SSF53335">
    <property type="entry name" value="S-adenosyl-L-methionine-dependent methyltransferases"/>
    <property type="match status" value="1"/>
</dbReference>
<keyword evidence="1" id="KW-0472">Membrane</keyword>
<feature type="transmembrane region" description="Helical" evidence="1">
    <location>
        <begin position="230"/>
        <end position="251"/>
    </location>
</feature>
<proteinExistence type="predicted"/>
<gene>
    <name evidence="3" type="ORF">ACFL27_05625</name>
</gene>
<dbReference type="Gene3D" id="3.40.50.150">
    <property type="entry name" value="Vaccinia Virus protein VP39"/>
    <property type="match status" value="1"/>
</dbReference>
<keyword evidence="1" id="KW-0812">Transmembrane</keyword>
<feature type="transmembrane region" description="Helical" evidence="1">
    <location>
        <begin position="183"/>
        <end position="200"/>
    </location>
</feature>
<keyword evidence="1" id="KW-1133">Transmembrane helix</keyword>
<evidence type="ECO:0000259" key="2">
    <source>
        <dbReference type="Pfam" id="PF08241"/>
    </source>
</evidence>
<keyword evidence="3" id="KW-0489">Methyltransferase</keyword>
<accession>A0ABV6YTZ3</accession>
<dbReference type="InterPro" id="IPR029063">
    <property type="entry name" value="SAM-dependent_MTases_sf"/>
</dbReference>
<dbReference type="Pfam" id="PF08241">
    <property type="entry name" value="Methyltransf_11"/>
    <property type="match status" value="1"/>
</dbReference>
<evidence type="ECO:0000256" key="1">
    <source>
        <dbReference type="SAM" id="Phobius"/>
    </source>
</evidence>
<dbReference type="GO" id="GO:0032259">
    <property type="term" value="P:methylation"/>
    <property type="evidence" value="ECO:0007669"/>
    <property type="project" value="UniProtKB-KW"/>
</dbReference>
<dbReference type="GO" id="GO:0008168">
    <property type="term" value="F:methyltransferase activity"/>
    <property type="evidence" value="ECO:0007669"/>
    <property type="project" value="UniProtKB-KW"/>
</dbReference>
<dbReference type="EMBL" id="JBHPBY010000052">
    <property type="protein sequence ID" value="MFC1849672.1"/>
    <property type="molecule type" value="Genomic_DNA"/>
</dbReference>
<comment type="caution">
    <text evidence="3">The sequence shown here is derived from an EMBL/GenBank/DDBJ whole genome shotgun (WGS) entry which is preliminary data.</text>
</comment>
<evidence type="ECO:0000313" key="4">
    <source>
        <dbReference type="Proteomes" id="UP001594351"/>
    </source>
</evidence>
<protein>
    <submittedName>
        <fullName evidence="3">Class I SAM-dependent methyltransferase</fullName>
        <ecNumber evidence="3">2.1.1.-</ecNumber>
    </submittedName>
</protein>
<keyword evidence="3" id="KW-0808">Transferase</keyword>
<organism evidence="3 4">
    <name type="scientific">candidate division CSSED10-310 bacterium</name>
    <dbReference type="NCBI Taxonomy" id="2855610"/>
    <lineage>
        <taxon>Bacteria</taxon>
        <taxon>Bacteria division CSSED10-310</taxon>
    </lineage>
</organism>
<dbReference type="PANTHER" id="PTHR43861">
    <property type="entry name" value="TRANS-ACONITATE 2-METHYLTRANSFERASE-RELATED"/>
    <property type="match status" value="1"/>
</dbReference>